<name>A0A4U0F801_9BACL</name>
<feature type="signal peptide" evidence="1">
    <location>
        <begin position="1"/>
        <end position="27"/>
    </location>
</feature>
<gene>
    <name evidence="2" type="ORF">E5161_16800</name>
</gene>
<comment type="caution">
    <text evidence="2">The sequence shown here is derived from an EMBL/GenBank/DDBJ whole genome shotgun (WGS) entry which is preliminary data.</text>
</comment>
<dbReference type="OrthoDB" id="2663440at2"/>
<sequence>MKFMKQKLLAMVVLAIMTVLSPLSVFASTITPQTVNPGAVAELTIYAVSDSPAGNPASDDGHAWVTITNYKTTSITVGTLPGIAQYKTVSVGTWGNKSEHSGVWYNLESKFNFQAHSTYSGRVSLSMDLDSGQLSTVNNYIASHDYYTGLLNCSSFAQDVWNSVAPSNMQVSNGAPLNTPTALRDSIKSKSGYITNRSISYDYLVYYGNGYASPIRSTQY</sequence>
<reference evidence="2 3" key="1">
    <citation type="submission" date="2019-04" db="EMBL/GenBank/DDBJ databases">
        <title>Cohnella sp. nov., isolated from soil.</title>
        <authorList>
            <person name="Kim W."/>
        </authorList>
    </citation>
    <scope>NUCLEOTIDE SEQUENCE [LARGE SCALE GENOMIC DNA]</scope>
    <source>
        <strain evidence="2 3">CAU 1483</strain>
    </source>
</reference>
<feature type="chain" id="PRO_5020821505" evidence="1">
    <location>
        <begin position="28"/>
        <end position="220"/>
    </location>
</feature>
<dbReference type="EMBL" id="SUPK01000008">
    <property type="protein sequence ID" value="TJY40797.1"/>
    <property type="molecule type" value="Genomic_DNA"/>
</dbReference>
<accession>A0A4U0F801</accession>
<dbReference type="AlphaFoldDB" id="A0A4U0F801"/>
<keyword evidence="3" id="KW-1185">Reference proteome</keyword>
<evidence type="ECO:0000313" key="2">
    <source>
        <dbReference type="EMBL" id="TJY40797.1"/>
    </source>
</evidence>
<proteinExistence type="predicted"/>
<protein>
    <submittedName>
        <fullName evidence="2">Uncharacterized protein</fullName>
    </submittedName>
</protein>
<dbReference type="RefSeq" id="WP_136778987.1">
    <property type="nucleotide sequence ID" value="NZ_SUPK01000008.1"/>
</dbReference>
<keyword evidence="1" id="KW-0732">Signal</keyword>
<dbReference type="Proteomes" id="UP000309673">
    <property type="component" value="Unassembled WGS sequence"/>
</dbReference>
<evidence type="ECO:0000256" key="1">
    <source>
        <dbReference type="SAM" id="SignalP"/>
    </source>
</evidence>
<evidence type="ECO:0000313" key="3">
    <source>
        <dbReference type="Proteomes" id="UP000309673"/>
    </source>
</evidence>
<organism evidence="2 3">
    <name type="scientific">Cohnella pontilimi</name>
    <dbReference type="NCBI Taxonomy" id="2564100"/>
    <lineage>
        <taxon>Bacteria</taxon>
        <taxon>Bacillati</taxon>
        <taxon>Bacillota</taxon>
        <taxon>Bacilli</taxon>
        <taxon>Bacillales</taxon>
        <taxon>Paenibacillaceae</taxon>
        <taxon>Cohnella</taxon>
    </lineage>
</organism>